<dbReference type="Proteomes" id="UP000316406">
    <property type="component" value="Unassembled WGS sequence"/>
</dbReference>
<organism evidence="1 2">
    <name type="scientific">Brevibacterium aurantiacum</name>
    <dbReference type="NCBI Taxonomy" id="273384"/>
    <lineage>
        <taxon>Bacteria</taxon>
        <taxon>Bacillati</taxon>
        <taxon>Actinomycetota</taxon>
        <taxon>Actinomycetes</taxon>
        <taxon>Micrococcales</taxon>
        <taxon>Brevibacteriaceae</taxon>
        <taxon>Brevibacterium</taxon>
    </lineage>
</organism>
<sequence>MDDLGRRILKLEHQYPKYGGPKDHQIRERFGVSATTYFQILNTLIDDPEAAWEDPSLVNRLRRLREATI</sequence>
<gene>
    <name evidence="1" type="ORF">FO013_21945</name>
</gene>
<dbReference type="EMBL" id="VLTK01000030">
    <property type="protein sequence ID" value="TSI11313.1"/>
    <property type="molecule type" value="Genomic_DNA"/>
</dbReference>
<protein>
    <submittedName>
        <fullName evidence="1">DUF3263 domain-containing protein</fullName>
    </submittedName>
</protein>
<evidence type="ECO:0000313" key="2">
    <source>
        <dbReference type="Proteomes" id="UP000316406"/>
    </source>
</evidence>
<reference evidence="1 2" key="1">
    <citation type="submission" date="2019-07" db="EMBL/GenBank/DDBJ databases">
        <title>Draft genome sequence of Brevibacterium aurantiacum XU54 isolated from Xinjiang China.</title>
        <authorList>
            <person name="Xu X."/>
        </authorList>
    </citation>
    <scope>NUCLEOTIDE SEQUENCE [LARGE SCALE GENOMIC DNA]</scope>
    <source>
        <strain evidence="1 2">XU54</strain>
    </source>
</reference>
<evidence type="ECO:0000313" key="1">
    <source>
        <dbReference type="EMBL" id="TSI11313.1"/>
    </source>
</evidence>
<proteinExistence type="predicted"/>
<comment type="caution">
    <text evidence="1">The sequence shown here is derived from an EMBL/GenBank/DDBJ whole genome shotgun (WGS) entry which is preliminary data.</text>
</comment>
<dbReference type="InterPro" id="IPR021678">
    <property type="entry name" value="DUF3263"/>
</dbReference>
<accession>A0A556C1I0</accession>
<dbReference type="Pfam" id="PF11662">
    <property type="entry name" value="DUF3263"/>
    <property type="match status" value="1"/>
</dbReference>
<dbReference type="AlphaFoldDB" id="A0A556C1I0"/>
<name>A0A556C1I0_BREAU</name>
<keyword evidence="2" id="KW-1185">Reference proteome</keyword>
<dbReference type="RefSeq" id="WP_143924691.1">
    <property type="nucleotide sequence ID" value="NZ_VLTK01000030.1"/>
</dbReference>
<dbReference type="OrthoDB" id="3268863at2"/>